<evidence type="ECO:0000313" key="2">
    <source>
        <dbReference type="Proteomes" id="UP000244755"/>
    </source>
</evidence>
<dbReference type="InterPro" id="IPR016084">
    <property type="entry name" value="Haem_Oase-like_multi-hlx"/>
</dbReference>
<dbReference type="GO" id="GO:0004392">
    <property type="term" value="F:heme oxygenase (decyclizing) activity"/>
    <property type="evidence" value="ECO:0007669"/>
    <property type="project" value="InterPro"/>
</dbReference>
<dbReference type="Proteomes" id="UP000244755">
    <property type="component" value="Chromosome 1"/>
</dbReference>
<dbReference type="RefSeq" id="WP_099955722.1">
    <property type="nucleotide sequence ID" value="NZ_CP028843.1"/>
</dbReference>
<reference evidence="1 2" key="1">
    <citation type="submission" date="2018-04" db="EMBL/GenBank/DDBJ databases">
        <title>Methylobacterium sp. PR1016A genome.</title>
        <authorList>
            <person name="Park W."/>
        </authorList>
    </citation>
    <scope>NUCLEOTIDE SEQUENCE [LARGE SCALE GENOMIC DNA]</scope>
    <source>
        <strain evidence="1 2">PR1016A</strain>
    </source>
</reference>
<dbReference type="KEGG" id="mee:DA075_26160"/>
<proteinExistence type="predicted"/>
<gene>
    <name evidence="1" type="ORF">DA075_26160</name>
</gene>
<dbReference type="Pfam" id="PF01126">
    <property type="entry name" value="Heme_oxygenase"/>
    <property type="match status" value="1"/>
</dbReference>
<keyword evidence="2" id="KW-1185">Reference proteome</keyword>
<protein>
    <submittedName>
        <fullName evidence="1">Biliverdin-producing heme oxygenase</fullName>
    </submittedName>
</protein>
<evidence type="ECO:0000313" key="1">
    <source>
        <dbReference type="EMBL" id="AWB23947.1"/>
    </source>
</evidence>
<dbReference type="Gene3D" id="1.20.910.10">
    <property type="entry name" value="Heme oxygenase-like"/>
    <property type="match status" value="1"/>
</dbReference>
<name>A0A2R4WQY3_9HYPH</name>
<dbReference type="CDD" id="cd19166">
    <property type="entry name" value="HemeO-bac"/>
    <property type="match status" value="1"/>
</dbReference>
<dbReference type="AlphaFoldDB" id="A0A2R4WQY3"/>
<dbReference type="GO" id="GO:0006788">
    <property type="term" value="P:heme oxidation"/>
    <property type="evidence" value="ECO:0007669"/>
    <property type="project" value="InterPro"/>
</dbReference>
<dbReference type="InterPro" id="IPR016053">
    <property type="entry name" value="Haem_Oase-like"/>
</dbReference>
<dbReference type="EMBL" id="CP028843">
    <property type="protein sequence ID" value="AWB23947.1"/>
    <property type="molecule type" value="Genomic_DNA"/>
</dbReference>
<dbReference type="OrthoDB" id="9149607at2"/>
<accession>A0A2R4WQY3</accession>
<organism evidence="1 2">
    <name type="scientific">Methylobacterium currus</name>
    <dbReference type="NCBI Taxonomy" id="2051553"/>
    <lineage>
        <taxon>Bacteria</taxon>
        <taxon>Pseudomonadati</taxon>
        <taxon>Pseudomonadota</taxon>
        <taxon>Alphaproteobacteria</taxon>
        <taxon>Hyphomicrobiales</taxon>
        <taxon>Methylobacteriaceae</taxon>
        <taxon>Methylobacterium</taxon>
    </lineage>
</organism>
<sequence>MSDILERLRAETRAAHDAIERDLAWETRVATRDGYRALLARFWGFHAALEPALGGKLDEPAFFDPRRRLAHLAADLRFLGLDDAAIQALPRPRLAPPRDRDEAFGALYVLEGSTLGGQVIARHIGRQLGFTPEGGCRYYAAHGRETGAMWKAFRLRLAEEAARGKPETIAASATATFDAMRHWLCAMPVPILEGEGTGPVAKVSQRD</sequence>
<dbReference type="SUPFAM" id="SSF48613">
    <property type="entry name" value="Heme oxygenase-like"/>
    <property type="match status" value="1"/>
</dbReference>